<accession>A0A368FR44</accession>
<feature type="region of interest" description="Disordered" evidence="1">
    <location>
        <begin position="132"/>
        <end position="156"/>
    </location>
</feature>
<proteinExistence type="predicted"/>
<dbReference type="AlphaFoldDB" id="A0A368FR44"/>
<gene>
    <name evidence="2" type="ORF">ANCCAN_20677</name>
</gene>
<feature type="compositionally biased region" description="Pro residues" evidence="1">
    <location>
        <begin position="132"/>
        <end position="151"/>
    </location>
</feature>
<dbReference type="Proteomes" id="UP000252519">
    <property type="component" value="Unassembled WGS sequence"/>
</dbReference>
<keyword evidence="3" id="KW-1185">Reference proteome</keyword>
<name>A0A368FR44_ANCCA</name>
<evidence type="ECO:0000313" key="2">
    <source>
        <dbReference type="EMBL" id="RCN33489.1"/>
    </source>
</evidence>
<evidence type="ECO:0008006" key="4">
    <source>
        <dbReference type="Google" id="ProtNLM"/>
    </source>
</evidence>
<evidence type="ECO:0000313" key="3">
    <source>
        <dbReference type="Proteomes" id="UP000252519"/>
    </source>
</evidence>
<evidence type="ECO:0000256" key="1">
    <source>
        <dbReference type="SAM" id="MobiDB-lite"/>
    </source>
</evidence>
<protein>
    <recommendedName>
        <fullName evidence="4">BESS domain-containing protein</fullName>
    </recommendedName>
</protein>
<dbReference type="OrthoDB" id="5862726at2759"/>
<organism evidence="2 3">
    <name type="scientific">Ancylostoma caninum</name>
    <name type="common">Dog hookworm</name>
    <dbReference type="NCBI Taxonomy" id="29170"/>
    <lineage>
        <taxon>Eukaryota</taxon>
        <taxon>Metazoa</taxon>
        <taxon>Ecdysozoa</taxon>
        <taxon>Nematoda</taxon>
        <taxon>Chromadorea</taxon>
        <taxon>Rhabditida</taxon>
        <taxon>Rhabditina</taxon>
        <taxon>Rhabditomorpha</taxon>
        <taxon>Strongyloidea</taxon>
        <taxon>Ancylostomatidae</taxon>
        <taxon>Ancylostomatinae</taxon>
        <taxon>Ancylostoma</taxon>
    </lineage>
</organism>
<reference evidence="2 3" key="1">
    <citation type="submission" date="2014-10" db="EMBL/GenBank/DDBJ databases">
        <title>Draft genome of the hookworm Ancylostoma caninum.</title>
        <authorList>
            <person name="Mitreva M."/>
        </authorList>
    </citation>
    <scope>NUCLEOTIDE SEQUENCE [LARGE SCALE GENOMIC DNA]</scope>
    <source>
        <strain evidence="2 3">Baltimore</strain>
    </source>
</reference>
<feature type="region of interest" description="Disordered" evidence="1">
    <location>
        <begin position="1"/>
        <end position="63"/>
    </location>
</feature>
<sequence>MALVDSGGTPSANEEQRTMEPTGDNAPQNGGEKTGDGVEASFWHPAPGSFFSGGPHVKRPPPAKVFFAPQRYGFFTDNKVEQRWRDDPEKDKKTHADDIIANVTEKFFPHKRAASEQPPPMPLGPSFMPPPPGVVPPGVPPPPFMIPPPIPGKDAKRIRFNDEESDENELFAKLLYKKLRSITSKKRLEILHVSIMEMVRQAQEEDERERAATGMDPAVGPAMG</sequence>
<feature type="region of interest" description="Disordered" evidence="1">
    <location>
        <begin position="203"/>
        <end position="224"/>
    </location>
</feature>
<comment type="caution">
    <text evidence="2">The sequence shown here is derived from an EMBL/GenBank/DDBJ whole genome shotgun (WGS) entry which is preliminary data.</text>
</comment>
<dbReference type="EMBL" id="JOJR01000912">
    <property type="protein sequence ID" value="RCN33489.1"/>
    <property type="molecule type" value="Genomic_DNA"/>
</dbReference>